<evidence type="ECO:0000313" key="9">
    <source>
        <dbReference type="Proteomes" id="UP000229896"/>
    </source>
</evidence>
<evidence type="ECO:0000256" key="2">
    <source>
        <dbReference type="ARBA" id="ARBA00007637"/>
    </source>
</evidence>
<evidence type="ECO:0000256" key="3">
    <source>
        <dbReference type="ARBA" id="ARBA00018569"/>
    </source>
</evidence>
<evidence type="ECO:0000313" key="8">
    <source>
        <dbReference type="EMBL" id="PIU24038.1"/>
    </source>
</evidence>
<sequence>MRKAGFRIVVVDDLRSGHKELLPADTILEKIPLENRTNLQKVFSKHRPDAVIDFAAYLAVGESMIKPEKYLENNVQNFIILLDVMAEFDCKHIVKSSTAAVYGNPIKPTDIPWKEEFIEKYQPKISALLSGNWGEEKLSGEKFLEKFVSEYHKITADRPELQLSSSEISKLRIPLSIYGVSKLLDEILLAKYNKMSGINFVTARYFNVCGADPDGKTGDSKPLPTNLMSLAIEQLLGKIPELSVFGDDYPTKDGTGIRDYIHPYDLAVGHILALKYLFSAGKSQIVNFATGEESSVLDVIREVEKATNKKVKYKIVDRRSGDPSISVADWSKAKKIFNWQTKYRLPEMAKTAWDWETKHKELRIKNTSYLL</sequence>
<dbReference type="EMBL" id="PEXI01000100">
    <property type="protein sequence ID" value="PIU24038.1"/>
    <property type="molecule type" value="Genomic_DNA"/>
</dbReference>
<dbReference type="Pfam" id="PF01370">
    <property type="entry name" value="Epimerase"/>
    <property type="match status" value="1"/>
</dbReference>
<dbReference type="InterPro" id="IPR016040">
    <property type="entry name" value="NAD(P)-bd_dom"/>
</dbReference>
<dbReference type="Proteomes" id="UP000229896">
    <property type="component" value="Unassembled WGS sequence"/>
</dbReference>
<feature type="domain" description="NAD(P)-binding" evidence="7">
    <location>
        <begin position="174"/>
        <end position="350"/>
    </location>
</feature>
<dbReference type="AlphaFoldDB" id="A0A2M6YBH2"/>
<dbReference type="SUPFAM" id="SSF51735">
    <property type="entry name" value="NAD(P)-binding Rossmann-fold domains"/>
    <property type="match status" value="1"/>
</dbReference>
<gene>
    <name evidence="8" type="ORF">COT12_03160</name>
</gene>
<reference evidence="9" key="1">
    <citation type="submission" date="2017-09" db="EMBL/GenBank/DDBJ databases">
        <title>Depth-based differentiation of microbial function through sediment-hosted aquifers and enrichment of novel symbionts in the deep terrestrial subsurface.</title>
        <authorList>
            <person name="Probst A.J."/>
            <person name="Ladd B."/>
            <person name="Jarett J.K."/>
            <person name="Geller-Mcgrath D.E."/>
            <person name="Sieber C.M.K."/>
            <person name="Emerson J.B."/>
            <person name="Anantharaman K."/>
            <person name="Thomas B.C."/>
            <person name="Malmstrom R."/>
            <person name="Stieglmeier M."/>
            <person name="Klingl A."/>
            <person name="Woyke T."/>
            <person name="Ryan C.M."/>
            <person name="Banfield J.F."/>
        </authorList>
    </citation>
    <scope>NUCLEOTIDE SEQUENCE [LARGE SCALE GENOMIC DNA]</scope>
</reference>
<comment type="similarity">
    <text evidence="2">Belongs to the NAD(P)-dependent epimerase/dehydratase family.</text>
</comment>
<evidence type="ECO:0000259" key="7">
    <source>
        <dbReference type="Pfam" id="PF16363"/>
    </source>
</evidence>
<protein>
    <recommendedName>
        <fullName evidence="3">UDP-glucose 4-epimerase</fullName>
    </recommendedName>
    <alternativeName>
        <fullName evidence="5">Galactowaldenase</fullName>
    </alternativeName>
    <alternativeName>
        <fullName evidence="4">UDP-galactose 4-epimerase</fullName>
    </alternativeName>
</protein>
<dbReference type="InterPro" id="IPR001509">
    <property type="entry name" value="Epimerase_deHydtase"/>
</dbReference>
<accession>A0A2M6YBH2</accession>
<comment type="caution">
    <text evidence="8">The sequence shown here is derived from an EMBL/GenBank/DDBJ whole genome shotgun (WGS) entry which is preliminary data.</text>
</comment>
<dbReference type="InterPro" id="IPR036291">
    <property type="entry name" value="NAD(P)-bd_dom_sf"/>
</dbReference>
<dbReference type="Pfam" id="PF16363">
    <property type="entry name" value="GDP_Man_Dehyd"/>
    <property type="match status" value="1"/>
</dbReference>
<proteinExistence type="inferred from homology"/>
<evidence type="ECO:0000256" key="1">
    <source>
        <dbReference type="ARBA" id="ARBA00004947"/>
    </source>
</evidence>
<feature type="domain" description="NAD-dependent epimerase/dehydratase" evidence="6">
    <location>
        <begin position="3"/>
        <end position="151"/>
    </location>
</feature>
<dbReference type="PANTHER" id="PTHR43725">
    <property type="entry name" value="UDP-GLUCOSE 4-EPIMERASE"/>
    <property type="match status" value="1"/>
</dbReference>
<dbReference type="Gene3D" id="3.90.25.10">
    <property type="entry name" value="UDP-galactose 4-epimerase, domain 1"/>
    <property type="match status" value="1"/>
</dbReference>
<evidence type="ECO:0000256" key="5">
    <source>
        <dbReference type="ARBA" id="ARBA00033067"/>
    </source>
</evidence>
<dbReference type="Gene3D" id="3.40.50.720">
    <property type="entry name" value="NAD(P)-binding Rossmann-like Domain"/>
    <property type="match status" value="2"/>
</dbReference>
<evidence type="ECO:0000256" key="4">
    <source>
        <dbReference type="ARBA" id="ARBA00031367"/>
    </source>
</evidence>
<name>A0A2M6YBH2_9BACT</name>
<dbReference type="PANTHER" id="PTHR43725:SF53">
    <property type="entry name" value="UDP-ARABINOSE 4-EPIMERASE 1"/>
    <property type="match status" value="1"/>
</dbReference>
<evidence type="ECO:0000259" key="6">
    <source>
        <dbReference type="Pfam" id="PF01370"/>
    </source>
</evidence>
<organism evidence="8 9">
    <name type="scientific">Candidatus Berkelbacteria bacterium CG08_land_8_20_14_0_20_39_8</name>
    <dbReference type="NCBI Taxonomy" id="1974511"/>
    <lineage>
        <taxon>Bacteria</taxon>
        <taxon>Candidatus Berkelbacteria</taxon>
    </lineage>
</organism>
<comment type="pathway">
    <text evidence="1">Carbohydrate metabolism; galactose metabolism.</text>
</comment>